<sequence>LLDIGAGDGGVTEQLRPLFDQVETTETNRVMRWRLSRRGYLRVHDEASWMAGDQLYDVIACLNVLDRCDRPKTLLQDMYKKLRPGGQLLLALALPYRPFVDGGSGWTMPTENLGIRDSTYEAEASKLINLVLTPAGFTVKSISRAPYLCEGDQYKPFYILTDLLVVATRP</sequence>
<dbReference type="InParanoid" id="A9UUG3"/>
<feature type="non-terminal residue" evidence="1">
    <location>
        <position position="1"/>
    </location>
</feature>
<dbReference type="Pfam" id="PF05219">
    <property type="entry name" value="DREV"/>
    <property type="match status" value="1"/>
</dbReference>
<dbReference type="Gene3D" id="3.40.50.150">
    <property type="entry name" value="Vaccinia Virus protein VP39"/>
    <property type="match status" value="1"/>
</dbReference>
<protein>
    <recommendedName>
        <fullName evidence="3">DREV methyltransferase</fullName>
    </recommendedName>
</protein>
<reference evidence="1 2" key="1">
    <citation type="journal article" date="2008" name="Nature">
        <title>The genome of the choanoflagellate Monosiga brevicollis and the origin of metazoans.</title>
        <authorList>
            <consortium name="JGI Sequencing"/>
            <person name="King N."/>
            <person name="Westbrook M.J."/>
            <person name="Young S.L."/>
            <person name="Kuo A."/>
            <person name="Abedin M."/>
            <person name="Chapman J."/>
            <person name="Fairclough S."/>
            <person name="Hellsten U."/>
            <person name="Isogai Y."/>
            <person name="Letunic I."/>
            <person name="Marr M."/>
            <person name="Pincus D."/>
            <person name="Putnam N."/>
            <person name="Rokas A."/>
            <person name="Wright K.J."/>
            <person name="Zuzow R."/>
            <person name="Dirks W."/>
            <person name="Good M."/>
            <person name="Goodstein D."/>
            <person name="Lemons D."/>
            <person name="Li W."/>
            <person name="Lyons J.B."/>
            <person name="Morris A."/>
            <person name="Nichols S."/>
            <person name="Richter D.J."/>
            <person name="Salamov A."/>
            <person name="Bork P."/>
            <person name="Lim W.A."/>
            <person name="Manning G."/>
            <person name="Miller W.T."/>
            <person name="McGinnis W."/>
            <person name="Shapiro H."/>
            <person name="Tjian R."/>
            <person name="Grigoriev I.V."/>
            <person name="Rokhsar D."/>
        </authorList>
    </citation>
    <scope>NUCLEOTIDE SEQUENCE [LARGE SCALE GENOMIC DNA]</scope>
    <source>
        <strain evidence="2">MX1 / ATCC 50154</strain>
    </source>
</reference>
<dbReference type="RefSeq" id="XP_001744390.1">
    <property type="nucleotide sequence ID" value="XM_001744338.1"/>
</dbReference>
<dbReference type="FunCoup" id="A9UUG3">
    <property type="interactions" value="588"/>
</dbReference>
<dbReference type="CDD" id="cd02440">
    <property type="entry name" value="AdoMet_MTases"/>
    <property type="match status" value="1"/>
</dbReference>
<dbReference type="InterPro" id="IPR007884">
    <property type="entry name" value="METL9"/>
</dbReference>
<dbReference type="GeneID" id="5889565"/>
<evidence type="ECO:0008006" key="3">
    <source>
        <dbReference type="Google" id="ProtNLM"/>
    </source>
</evidence>
<accession>A9UUG3</accession>
<keyword evidence="2" id="KW-1185">Reference proteome</keyword>
<proteinExistence type="predicted"/>
<dbReference type="AlphaFoldDB" id="A9UUG3"/>
<dbReference type="eggNOG" id="KOG3987">
    <property type="taxonomic scope" value="Eukaryota"/>
</dbReference>
<dbReference type="STRING" id="81824.A9UUG3"/>
<gene>
    <name evidence="1" type="ORF">MONBRDRAFT_15704</name>
</gene>
<dbReference type="KEGG" id="mbr:MONBRDRAFT_15704"/>
<dbReference type="PANTHER" id="PTHR12890:SF0">
    <property type="entry name" value="PROTEIN-L-HISTIDINE N-PROS-METHYLTRANSFERASE"/>
    <property type="match status" value="1"/>
</dbReference>
<name>A9UUG3_MONBE</name>
<dbReference type="GO" id="GO:0106370">
    <property type="term" value="F:protein-L-histidine N-pros-methyltransferase activity"/>
    <property type="evidence" value="ECO:0007669"/>
    <property type="project" value="InterPro"/>
</dbReference>
<evidence type="ECO:0000313" key="2">
    <source>
        <dbReference type="Proteomes" id="UP000001357"/>
    </source>
</evidence>
<dbReference type="OMA" id="TSEREHW"/>
<dbReference type="EMBL" id="CH991546">
    <property type="protein sequence ID" value="EDQ91093.1"/>
    <property type="molecule type" value="Genomic_DNA"/>
</dbReference>
<organism evidence="1 2">
    <name type="scientific">Monosiga brevicollis</name>
    <name type="common">Choanoflagellate</name>
    <dbReference type="NCBI Taxonomy" id="81824"/>
    <lineage>
        <taxon>Eukaryota</taxon>
        <taxon>Choanoflagellata</taxon>
        <taxon>Craspedida</taxon>
        <taxon>Salpingoecidae</taxon>
        <taxon>Monosiga</taxon>
    </lineage>
</organism>
<dbReference type="SUPFAM" id="SSF53335">
    <property type="entry name" value="S-adenosyl-L-methionine-dependent methyltransferases"/>
    <property type="match status" value="1"/>
</dbReference>
<evidence type="ECO:0000313" key="1">
    <source>
        <dbReference type="EMBL" id="EDQ91093.1"/>
    </source>
</evidence>
<dbReference type="InterPro" id="IPR029063">
    <property type="entry name" value="SAM-dependent_MTases_sf"/>
</dbReference>
<dbReference type="PANTHER" id="PTHR12890">
    <property type="entry name" value="DREV PROTEIN"/>
    <property type="match status" value="1"/>
</dbReference>
<dbReference type="Proteomes" id="UP000001357">
    <property type="component" value="Unassembled WGS sequence"/>
</dbReference>